<sequence>MRLHKDSVAGILLDSAGLVALADLPSIKQRTALMGSASFFDLLFLAPGIHTQQDCTAVNGGEPPQAVDMLGDYVFRIENPATVSFLQGIGKPGHLVTVQVDSEERSWYLRHFEHLYIGGFFPSLLYFLGIALTIVSIALLGAIHDYWAMAVLLMLLVARATNTIAVMTRSREGWTARQSGRRSGVTC</sequence>
<gene>
    <name evidence="1" type="ORF">NM688_g4440</name>
</gene>
<keyword evidence="2" id="KW-1185">Reference proteome</keyword>
<evidence type="ECO:0000313" key="1">
    <source>
        <dbReference type="EMBL" id="KAJ3551902.1"/>
    </source>
</evidence>
<name>A0ACC1T2L8_9APHY</name>
<proteinExistence type="predicted"/>
<comment type="caution">
    <text evidence="1">The sequence shown here is derived from an EMBL/GenBank/DDBJ whole genome shotgun (WGS) entry which is preliminary data.</text>
</comment>
<organism evidence="1 2">
    <name type="scientific">Phlebia brevispora</name>
    <dbReference type="NCBI Taxonomy" id="194682"/>
    <lineage>
        <taxon>Eukaryota</taxon>
        <taxon>Fungi</taxon>
        <taxon>Dikarya</taxon>
        <taxon>Basidiomycota</taxon>
        <taxon>Agaricomycotina</taxon>
        <taxon>Agaricomycetes</taxon>
        <taxon>Polyporales</taxon>
        <taxon>Meruliaceae</taxon>
        <taxon>Phlebia</taxon>
    </lineage>
</organism>
<protein>
    <submittedName>
        <fullName evidence="1">Uncharacterized protein</fullName>
    </submittedName>
</protein>
<dbReference type="EMBL" id="JANHOG010000735">
    <property type="protein sequence ID" value="KAJ3551902.1"/>
    <property type="molecule type" value="Genomic_DNA"/>
</dbReference>
<evidence type="ECO:0000313" key="2">
    <source>
        <dbReference type="Proteomes" id="UP001148662"/>
    </source>
</evidence>
<dbReference type="Proteomes" id="UP001148662">
    <property type="component" value="Unassembled WGS sequence"/>
</dbReference>
<reference evidence="1" key="1">
    <citation type="submission" date="2022-07" db="EMBL/GenBank/DDBJ databases">
        <title>Genome Sequence of Phlebia brevispora.</title>
        <authorList>
            <person name="Buettner E."/>
        </authorList>
    </citation>
    <scope>NUCLEOTIDE SEQUENCE</scope>
    <source>
        <strain evidence="1">MPL23</strain>
    </source>
</reference>
<accession>A0ACC1T2L8</accession>